<dbReference type="PROSITE" id="PS01187">
    <property type="entry name" value="EGF_CA"/>
    <property type="match status" value="1"/>
</dbReference>
<evidence type="ECO:0000259" key="7">
    <source>
        <dbReference type="PROSITE" id="PS50026"/>
    </source>
</evidence>
<dbReference type="InterPro" id="IPR013032">
    <property type="entry name" value="EGF-like_CS"/>
</dbReference>
<feature type="disulfide bond" evidence="6">
    <location>
        <begin position="43"/>
        <end position="52"/>
    </location>
</feature>
<dbReference type="InterPro" id="IPR001881">
    <property type="entry name" value="EGF-like_Ca-bd_dom"/>
</dbReference>
<dbReference type="GO" id="GO:0048731">
    <property type="term" value="P:system development"/>
    <property type="evidence" value="ECO:0007669"/>
    <property type="project" value="UniProtKB-ARBA"/>
</dbReference>
<reference evidence="8" key="3">
    <citation type="submission" date="2025-09" db="UniProtKB">
        <authorList>
            <consortium name="Ensembl"/>
        </authorList>
    </citation>
    <scope>IDENTIFICATION</scope>
</reference>
<dbReference type="GO" id="GO:0007219">
    <property type="term" value="P:Notch signaling pathway"/>
    <property type="evidence" value="ECO:0007669"/>
    <property type="project" value="TreeGrafter"/>
</dbReference>
<evidence type="ECO:0000313" key="9">
    <source>
        <dbReference type="Proteomes" id="UP000472263"/>
    </source>
</evidence>
<name>A0A667X580_9TELE</name>
<dbReference type="PROSITE" id="PS00010">
    <property type="entry name" value="ASX_HYDROXYL"/>
    <property type="match status" value="2"/>
</dbReference>
<evidence type="ECO:0000256" key="5">
    <source>
        <dbReference type="ARBA" id="ARBA00023180"/>
    </source>
</evidence>
<dbReference type="PROSITE" id="PS00022">
    <property type="entry name" value="EGF_1"/>
    <property type="match status" value="2"/>
</dbReference>
<dbReference type="GO" id="GO:0005112">
    <property type="term" value="F:Notch binding"/>
    <property type="evidence" value="ECO:0007669"/>
    <property type="project" value="TreeGrafter"/>
</dbReference>
<dbReference type="Proteomes" id="UP000472263">
    <property type="component" value="Chromosome 4"/>
</dbReference>
<dbReference type="FunFam" id="2.10.25.10:FF:000004">
    <property type="entry name" value="Neurogenic locus notch 1"/>
    <property type="match status" value="2"/>
</dbReference>
<keyword evidence="5" id="KW-0325">Glycoprotein</keyword>
<proteinExistence type="predicted"/>
<dbReference type="InterPro" id="IPR000152">
    <property type="entry name" value="EGF-type_Asp/Asn_hydroxyl_site"/>
</dbReference>
<organism evidence="8 9">
    <name type="scientific">Myripristis murdjan</name>
    <name type="common">pinecone soldierfish</name>
    <dbReference type="NCBI Taxonomy" id="586833"/>
    <lineage>
        <taxon>Eukaryota</taxon>
        <taxon>Metazoa</taxon>
        <taxon>Chordata</taxon>
        <taxon>Craniata</taxon>
        <taxon>Vertebrata</taxon>
        <taxon>Euteleostomi</taxon>
        <taxon>Actinopterygii</taxon>
        <taxon>Neopterygii</taxon>
        <taxon>Teleostei</taxon>
        <taxon>Neoteleostei</taxon>
        <taxon>Acanthomorphata</taxon>
        <taxon>Holocentriformes</taxon>
        <taxon>Holocentridae</taxon>
        <taxon>Myripristis</taxon>
    </lineage>
</organism>
<evidence type="ECO:0000256" key="4">
    <source>
        <dbReference type="ARBA" id="ARBA00023157"/>
    </source>
</evidence>
<reference evidence="8" key="1">
    <citation type="submission" date="2019-06" db="EMBL/GenBank/DDBJ databases">
        <authorList>
            <consortium name="Wellcome Sanger Institute Data Sharing"/>
        </authorList>
    </citation>
    <scope>NUCLEOTIDE SEQUENCE [LARGE SCALE GENOMIC DNA]</scope>
</reference>
<dbReference type="SMART" id="SM00179">
    <property type="entry name" value="EGF_CA"/>
    <property type="match status" value="3"/>
</dbReference>
<evidence type="ECO:0000256" key="1">
    <source>
        <dbReference type="ARBA" id="ARBA00022536"/>
    </source>
</evidence>
<dbReference type="InterPro" id="IPR009030">
    <property type="entry name" value="Growth_fac_rcpt_cys_sf"/>
</dbReference>
<dbReference type="PANTHER" id="PTHR12916">
    <property type="entry name" value="CYTOCHROME C OXIDASE POLYPEPTIDE VIC-2"/>
    <property type="match status" value="1"/>
</dbReference>
<dbReference type="GeneTree" id="ENSGT00940000160615"/>
<dbReference type="InterPro" id="IPR018097">
    <property type="entry name" value="EGF_Ca-bd_CS"/>
</dbReference>
<dbReference type="PROSITE" id="PS01186">
    <property type="entry name" value="EGF_2"/>
    <property type="match status" value="2"/>
</dbReference>
<keyword evidence="9" id="KW-1185">Reference proteome</keyword>
<reference evidence="8" key="2">
    <citation type="submission" date="2025-08" db="UniProtKB">
        <authorList>
            <consortium name="Ensembl"/>
        </authorList>
    </citation>
    <scope>IDENTIFICATION</scope>
</reference>
<dbReference type="SUPFAM" id="SSF57184">
    <property type="entry name" value="Growth factor receptor domain"/>
    <property type="match status" value="1"/>
</dbReference>
<evidence type="ECO:0000313" key="8">
    <source>
        <dbReference type="Ensembl" id="ENSMMDP00005012990.1"/>
    </source>
</evidence>
<feature type="domain" description="EGF-like" evidence="7">
    <location>
        <begin position="96"/>
        <end position="133"/>
    </location>
</feature>
<keyword evidence="3" id="KW-0677">Repeat</keyword>
<keyword evidence="2" id="KW-0732">Signal</keyword>
<dbReference type="PANTHER" id="PTHR12916:SF4">
    <property type="entry name" value="UNINFLATABLE, ISOFORM C"/>
    <property type="match status" value="1"/>
</dbReference>
<dbReference type="InterPro" id="IPR000742">
    <property type="entry name" value="EGF"/>
</dbReference>
<dbReference type="SMART" id="SM00181">
    <property type="entry name" value="EGF"/>
    <property type="match status" value="3"/>
</dbReference>
<keyword evidence="4 6" id="KW-1015">Disulfide bond</keyword>
<accession>A0A667X580</accession>
<dbReference type="AlphaFoldDB" id="A0A667X580"/>
<feature type="disulfide bond" evidence="6">
    <location>
        <begin position="84"/>
        <end position="93"/>
    </location>
</feature>
<dbReference type="Gene3D" id="2.10.25.10">
    <property type="entry name" value="Laminin"/>
    <property type="match status" value="3"/>
</dbReference>
<keyword evidence="1 6" id="KW-0245">EGF-like domain</keyword>
<dbReference type="PROSITE" id="PS50026">
    <property type="entry name" value="EGF_3"/>
    <property type="match status" value="3"/>
</dbReference>
<dbReference type="PRINTS" id="PR00010">
    <property type="entry name" value="EGFBLOOD"/>
</dbReference>
<feature type="disulfide bond" evidence="6">
    <location>
        <begin position="22"/>
        <end position="32"/>
    </location>
</feature>
<feature type="domain" description="EGF-like" evidence="7">
    <location>
        <begin position="55"/>
        <end position="94"/>
    </location>
</feature>
<sequence length="183" mass="20572">MCDPENRKCFTGLLCEKNIDDCVPEPCHHGVCKDGIATFSCECHPGYTGSICNIQVQECHSNPCQNRGRTCVDKVNSFLYTCKCDPGWVGQLCEQEKDECQSSPCQNGGSCVDRHNGYTCQCRPGFTGILIFSTEHVLFHNPVTSYLTNTCSVLRCELEREREGERERENLLNSKEVFFPLLG</sequence>
<dbReference type="FunFam" id="2.10.25.10:FF:000299">
    <property type="entry name" value="Notch receptor 3"/>
    <property type="match status" value="1"/>
</dbReference>
<dbReference type="Ensembl" id="ENSMMDT00005013362.1">
    <property type="protein sequence ID" value="ENSMMDP00005012990.1"/>
    <property type="gene ID" value="ENSMMDG00005006808.1"/>
</dbReference>
<dbReference type="Pfam" id="PF12661">
    <property type="entry name" value="hEGF"/>
    <property type="match status" value="2"/>
</dbReference>
<dbReference type="CDD" id="cd00054">
    <property type="entry name" value="EGF_CA"/>
    <property type="match status" value="3"/>
</dbReference>
<feature type="domain" description="EGF-like" evidence="7">
    <location>
        <begin position="18"/>
        <end position="53"/>
    </location>
</feature>
<evidence type="ECO:0000256" key="6">
    <source>
        <dbReference type="PROSITE-ProRule" id="PRU00076"/>
    </source>
</evidence>
<dbReference type="Pfam" id="PF00008">
    <property type="entry name" value="EGF"/>
    <property type="match status" value="1"/>
</dbReference>
<dbReference type="GO" id="GO:0005509">
    <property type="term" value="F:calcium ion binding"/>
    <property type="evidence" value="ECO:0007669"/>
    <property type="project" value="InterPro"/>
</dbReference>
<evidence type="ECO:0000256" key="2">
    <source>
        <dbReference type="ARBA" id="ARBA00022729"/>
    </source>
</evidence>
<evidence type="ECO:0000256" key="3">
    <source>
        <dbReference type="ARBA" id="ARBA00022737"/>
    </source>
</evidence>
<protein>
    <recommendedName>
        <fullName evidence="7">EGF-like domain-containing protein</fullName>
    </recommendedName>
</protein>
<dbReference type="InParanoid" id="A0A667X580"/>
<comment type="caution">
    <text evidence="6">Lacks conserved residue(s) required for the propagation of feature annotation.</text>
</comment>